<gene>
    <name evidence="5" type="ORF">QO011_005296</name>
</gene>
<name>A0ABU0JDA9_9HYPH</name>
<dbReference type="RefSeq" id="WP_307278818.1">
    <property type="nucleotide sequence ID" value="NZ_JAUSVX010000011.1"/>
</dbReference>
<evidence type="ECO:0000256" key="3">
    <source>
        <dbReference type="ARBA" id="ARBA00023239"/>
    </source>
</evidence>
<organism evidence="5 6">
    <name type="scientific">Labrys wisconsinensis</name>
    <dbReference type="NCBI Taxonomy" id="425677"/>
    <lineage>
        <taxon>Bacteria</taxon>
        <taxon>Pseudomonadati</taxon>
        <taxon>Pseudomonadota</taxon>
        <taxon>Alphaproteobacteria</taxon>
        <taxon>Hyphomicrobiales</taxon>
        <taxon>Xanthobacteraceae</taxon>
        <taxon>Labrys</taxon>
    </lineage>
</organism>
<feature type="domain" description="Tryptophan synthase beta chain-like PALP" evidence="4">
    <location>
        <begin position="32"/>
        <end position="318"/>
    </location>
</feature>
<evidence type="ECO:0000259" key="4">
    <source>
        <dbReference type="Pfam" id="PF00291"/>
    </source>
</evidence>
<dbReference type="EMBL" id="JAUSVX010000011">
    <property type="protein sequence ID" value="MDQ0472267.1"/>
    <property type="molecule type" value="Genomic_DNA"/>
</dbReference>
<comment type="caution">
    <text evidence="5">The sequence shown here is derived from an EMBL/GenBank/DDBJ whole genome shotgun (WGS) entry which is preliminary data.</text>
</comment>
<keyword evidence="3 5" id="KW-0456">Lyase</keyword>
<proteinExistence type="predicted"/>
<protein>
    <submittedName>
        <fullName evidence="5">Threonine dehydratase</fullName>
        <ecNumber evidence="5">4.3.1.19</ecNumber>
    </submittedName>
</protein>
<evidence type="ECO:0000256" key="2">
    <source>
        <dbReference type="ARBA" id="ARBA00022898"/>
    </source>
</evidence>
<dbReference type="NCBIfam" id="NF005680">
    <property type="entry name" value="PRK07476.1"/>
    <property type="match status" value="1"/>
</dbReference>
<dbReference type="PROSITE" id="PS00165">
    <property type="entry name" value="DEHYDRATASE_SER_THR"/>
    <property type="match status" value="1"/>
</dbReference>
<accession>A0ABU0JDA9</accession>
<evidence type="ECO:0000256" key="1">
    <source>
        <dbReference type="ARBA" id="ARBA00001933"/>
    </source>
</evidence>
<dbReference type="PANTHER" id="PTHR48078:SF6">
    <property type="entry name" value="L-THREONINE DEHYDRATASE CATABOLIC TDCB"/>
    <property type="match status" value="1"/>
</dbReference>
<reference evidence="5 6" key="1">
    <citation type="submission" date="2023-07" db="EMBL/GenBank/DDBJ databases">
        <title>Genomic Encyclopedia of Type Strains, Phase IV (KMG-IV): sequencing the most valuable type-strain genomes for metagenomic binning, comparative biology and taxonomic classification.</title>
        <authorList>
            <person name="Goeker M."/>
        </authorList>
    </citation>
    <scope>NUCLEOTIDE SEQUENCE [LARGE SCALE GENOMIC DNA]</scope>
    <source>
        <strain evidence="5 6">DSM 19619</strain>
    </source>
</reference>
<evidence type="ECO:0000313" key="5">
    <source>
        <dbReference type="EMBL" id="MDQ0472267.1"/>
    </source>
</evidence>
<comment type="cofactor">
    <cofactor evidence="1">
        <name>pyridoxal 5'-phosphate</name>
        <dbReference type="ChEBI" id="CHEBI:597326"/>
    </cofactor>
</comment>
<keyword evidence="6" id="KW-1185">Reference proteome</keyword>
<dbReference type="InterPro" id="IPR036052">
    <property type="entry name" value="TrpB-like_PALP_sf"/>
</dbReference>
<dbReference type="Proteomes" id="UP001242480">
    <property type="component" value="Unassembled WGS sequence"/>
</dbReference>
<dbReference type="PANTHER" id="PTHR48078">
    <property type="entry name" value="THREONINE DEHYDRATASE, MITOCHONDRIAL-RELATED"/>
    <property type="match status" value="1"/>
</dbReference>
<dbReference type="InterPro" id="IPR001926">
    <property type="entry name" value="TrpB-like_PALP"/>
</dbReference>
<sequence>MVVAAGLSQVPCGDGAVGLATIEAAQARIAGEVLRTPLIRSAALSAAGSPVHLKLETHQGTGSFKLRGATNAVLSLDPPARARGLVTASTGNHGRALAHAARAQGVRAVICMSRLVPANKVAAVEALGAEVRIVGRSQDEAQLEVARLVREEGLTEVPPFDHAAVVAGQGTIGLEIVADLADVALVLVPLSGGGLAAGVAAAVKGLRPQARVIGVSMRRGAAMQASLAAGRPVAVEEVETLADSLGGGIGLDNRLTFALCRDLLDGVVLLDEAEIAAGIRHVFAAEGEVVEGAGAVGIAALLAGKVEAHGPVAVVVSGGNIDAAAHRRIIEGAA</sequence>
<dbReference type="Pfam" id="PF00291">
    <property type="entry name" value="PALP"/>
    <property type="match status" value="1"/>
</dbReference>
<dbReference type="SUPFAM" id="SSF53686">
    <property type="entry name" value="Tryptophan synthase beta subunit-like PLP-dependent enzymes"/>
    <property type="match status" value="1"/>
</dbReference>
<dbReference type="Gene3D" id="3.40.50.1100">
    <property type="match status" value="2"/>
</dbReference>
<dbReference type="NCBIfam" id="TIGR02991">
    <property type="entry name" value="ectoine_eutB"/>
    <property type="match status" value="1"/>
</dbReference>
<keyword evidence="2" id="KW-0663">Pyridoxal phosphate</keyword>
<dbReference type="GO" id="GO:0004794">
    <property type="term" value="F:threonine deaminase activity"/>
    <property type="evidence" value="ECO:0007669"/>
    <property type="project" value="UniProtKB-EC"/>
</dbReference>
<evidence type="ECO:0000313" key="6">
    <source>
        <dbReference type="Proteomes" id="UP001242480"/>
    </source>
</evidence>
<dbReference type="InterPro" id="IPR000634">
    <property type="entry name" value="Ser/Thr_deHydtase_PyrdxlP-BS"/>
</dbReference>
<dbReference type="CDD" id="cd01562">
    <property type="entry name" value="Thr-dehyd"/>
    <property type="match status" value="1"/>
</dbReference>
<dbReference type="InterPro" id="IPR014333">
    <property type="entry name" value="Ectoine_EutB"/>
</dbReference>
<dbReference type="EC" id="4.3.1.19" evidence="5"/>
<dbReference type="InterPro" id="IPR050147">
    <property type="entry name" value="Ser/Thr_Dehydratase"/>
</dbReference>